<dbReference type="SMART" id="SM00853">
    <property type="entry name" value="MutL_C"/>
    <property type="match status" value="1"/>
</dbReference>
<comment type="similarity">
    <text evidence="1 4">Belongs to the DNA mismatch repair MutL/HexB family.</text>
</comment>
<dbReference type="PROSITE" id="PS00058">
    <property type="entry name" value="DNA_MISMATCH_REPAIR_1"/>
    <property type="match status" value="1"/>
</dbReference>
<dbReference type="Gene3D" id="3.30.1540.20">
    <property type="entry name" value="MutL, C-terminal domain, dimerisation subdomain"/>
    <property type="match status" value="1"/>
</dbReference>
<sequence length="580" mass="64416">MLRSPLPIPADSVSNLVPRRIQLLPGDVIHSIAAGEVIDSLAAVVRELIENALDAQATHITLALWPDQGRVQVADNGTAMALENLHQAAIPHSTSKIRTQADLWQVNSLGFRGEALHSLAQVAQLEICSRAPGAESGWRVTYSAQGEPLETVPAALAQGTVVTVTDLFEAWPARRERLPTMARQLSQVQNIIRHCALAHPTVTWAVQLSDRPWLAFTPSPTTKGLVPQLLRAVSESDLQDGWQAAPWAVSEESTLENLPLKAGVYGLIGLPDRCHRPRPDWVKVAVNGRVVTVPELEQSIVNVFRHTLPRHRYPLAFVHLTVPPSDIDWNRRPDKSTLYLHRLEDWTALCQSHVATLLGQHTETLTDANQQRVTQLLKTAEPSSPYGVAELSDELPYRERPGSLRAIAQVHNRYILAEQTDGLCLIEQHIAHERVLYERLQAQWQLVPLATPVVLEGLTENQLEQLQRLGLNPEEFGPNRWAIRAAPAPLRDRDDLPDALLELSLGGNLDTAQVAIACRTAIRNGTPLDLATLQTLLDDWQQTRNPRTCPHGRPICLTLSETSLARFFRRHWLIGKSHGI</sequence>
<dbReference type="PANTHER" id="PTHR10073:SF12">
    <property type="entry name" value="DNA MISMATCH REPAIR PROTEIN MLH1"/>
    <property type="match status" value="1"/>
</dbReference>
<dbReference type="CDD" id="cd00782">
    <property type="entry name" value="MutL_Trans"/>
    <property type="match status" value="1"/>
</dbReference>
<comment type="caution">
    <text evidence="7">The sequence shown here is derived from an EMBL/GenBank/DDBJ whole genome shotgun (WGS) entry which is preliminary data.</text>
</comment>
<evidence type="ECO:0000259" key="6">
    <source>
        <dbReference type="SMART" id="SM01340"/>
    </source>
</evidence>
<dbReference type="Gene3D" id="3.30.565.10">
    <property type="entry name" value="Histidine kinase-like ATPase, C-terminal domain"/>
    <property type="match status" value="1"/>
</dbReference>
<dbReference type="SUPFAM" id="SSF54211">
    <property type="entry name" value="Ribosomal protein S5 domain 2-like"/>
    <property type="match status" value="1"/>
</dbReference>
<dbReference type="Gene3D" id="3.30.1370.100">
    <property type="entry name" value="MutL, C-terminal domain, regulatory subdomain"/>
    <property type="match status" value="1"/>
</dbReference>
<feature type="domain" description="DNA mismatch repair protein S5" evidence="6">
    <location>
        <begin position="230"/>
        <end position="359"/>
    </location>
</feature>
<evidence type="ECO:0000259" key="5">
    <source>
        <dbReference type="SMART" id="SM00853"/>
    </source>
</evidence>
<protein>
    <recommendedName>
        <fullName evidence="4">DNA mismatch repair protein MutL</fullName>
    </recommendedName>
</protein>
<dbReference type="InterPro" id="IPR013507">
    <property type="entry name" value="DNA_mismatch_S5_2-like"/>
</dbReference>
<dbReference type="InterPro" id="IPR042120">
    <property type="entry name" value="MutL_C_dimsub"/>
</dbReference>
<dbReference type="InterPro" id="IPR042121">
    <property type="entry name" value="MutL_C_regsub"/>
</dbReference>
<dbReference type="InterPro" id="IPR014790">
    <property type="entry name" value="MutL_C"/>
</dbReference>
<dbReference type="NCBIfam" id="NF000951">
    <property type="entry name" value="PRK00095.2-1"/>
    <property type="match status" value="1"/>
</dbReference>
<dbReference type="GO" id="GO:0004519">
    <property type="term" value="F:endonuclease activity"/>
    <property type="evidence" value="ECO:0007669"/>
    <property type="project" value="UniProtKB-KW"/>
</dbReference>
<dbReference type="SUPFAM" id="SSF55874">
    <property type="entry name" value="ATPase domain of HSP90 chaperone/DNA topoisomerase II/histidine kinase"/>
    <property type="match status" value="1"/>
</dbReference>
<evidence type="ECO:0000256" key="2">
    <source>
        <dbReference type="ARBA" id="ARBA00022763"/>
    </source>
</evidence>
<dbReference type="Proteomes" id="UP001482513">
    <property type="component" value="Unassembled WGS sequence"/>
</dbReference>
<dbReference type="InterPro" id="IPR014762">
    <property type="entry name" value="DNA_mismatch_repair_CS"/>
</dbReference>
<keyword evidence="2 4" id="KW-0227">DNA damage</keyword>
<dbReference type="HAMAP" id="MF_00149">
    <property type="entry name" value="DNA_mis_repair"/>
    <property type="match status" value="1"/>
</dbReference>
<keyword evidence="7" id="KW-0540">Nuclease</keyword>
<dbReference type="Pfam" id="PF08676">
    <property type="entry name" value="MutL_C"/>
    <property type="match status" value="1"/>
</dbReference>
<dbReference type="NCBIfam" id="TIGR00585">
    <property type="entry name" value="mutl"/>
    <property type="match status" value="1"/>
</dbReference>
<dbReference type="PANTHER" id="PTHR10073">
    <property type="entry name" value="DNA MISMATCH REPAIR PROTEIN MLH, PMS, MUTL"/>
    <property type="match status" value="1"/>
</dbReference>
<accession>A0ABV0K3P8</accession>
<dbReference type="SMART" id="SM01340">
    <property type="entry name" value="DNA_mis_repair"/>
    <property type="match status" value="1"/>
</dbReference>
<dbReference type="Pfam" id="PF01119">
    <property type="entry name" value="DNA_mis_repair"/>
    <property type="match status" value="1"/>
</dbReference>
<dbReference type="EMBL" id="JAMPKX010000004">
    <property type="protein sequence ID" value="MEP0947410.1"/>
    <property type="molecule type" value="Genomic_DNA"/>
</dbReference>
<gene>
    <name evidence="4 7" type="primary">mutL</name>
    <name evidence="7" type="ORF">NC992_11045</name>
</gene>
<dbReference type="SUPFAM" id="SSF118116">
    <property type="entry name" value="DNA mismatch repair protein MutL"/>
    <property type="match status" value="1"/>
</dbReference>
<dbReference type="InterPro" id="IPR014721">
    <property type="entry name" value="Ribsml_uS5_D2-typ_fold_subgr"/>
</dbReference>
<dbReference type="CDD" id="cd16926">
    <property type="entry name" value="HATPase_MutL-MLH-PMS-like"/>
    <property type="match status" value="1"/>
</dbReference>
<dbReference type="InterPro" id="IPR002099">
    <property type="entry name" value="MutL/Mlh/PMS"/>
</dbReference>
<comment type="function">
    <text evidence="4">This protein is involved in the repair of mismatches in DNA. It is required for dam-dependent methyl-directed DNA mismatch repair. May act as a 'molecular matchmaker', a protein that promotes the formation of a stable complex between two or more DNA-binding proteins in an ATP-dependent manner without itself being part of a final effector complex.</text>
</comment>
<reference evidence="7 8" key="1">
    <citation type="submission" date="2022-04" db="EMBL/GenBank/DDBJ databases">
        <title>Positive selection, recombination, and allopatry shape intraspecific diversity of widespread and dominant cyanobacteria.</title>
        <authorList>
            <person name="Wei J."/>
            <person name="Shu W."/>
            <person name="Hu C."/>
        </authorList>
    </citation>
    <scope>NUCLEOTIDE SEQUENCE [LARGE SCALE GENOMIC DNA]</scope>
    <source>
        <strain evidence="7 8">DQ-A4</strain>
    </source>
</reference>
<organism evidence="7 8">
    <name type="scientific">Leptolyngbya subtilissima DQ-A4</name>
    <dbReference type="NCBI Taxonomy" id="2933933"/>
    <lineage>
        <taxon>Bacteria</taxon>
        <taxon>Bacillati</taxon>
        <taxon>Cyanobacteriota</taxon>
        <taxon>Cyanophyceae</taxon>
        <taxon>Leptolyngbyales</taxon>
        <taxon>Leptolyngbyaceae</taxon>
        <taxon>Leptolyngbya group</taxon>
        <taxon>Leptolyngbya</taxon>
    </lineage>
</organism>
<evidence type="ECO:0000256" key="3">
    <source>
        <dbReference type="ARBA" id="ARBA00023204"/>
    </source>
</evidence>
<dbReference type="InterPro" id="IPR037198">
    <property type="entry name" value="MutL_C_sf"/>
</dbReference>
<evidence type="ECO:0000256" key="4">
    <source>
        <dbReference type="HAMAP-Rule" id="MF_00149"/>
    </source>
</evidence>
<feature type="domain" description="MutL C-terminal dimerisation" evidence="5">
    <location>
        <begin position="406"/>
        <end position="528"/>
    </location>
</feature>
<dbReference type="InterPro" id="IPR020568">
    <property type="entry name" value="Ribosomal_Su5_D2-typ_SF"/>
</dbReference>
<evidence type="ECO:0000256" key="1">
    <source>
        <dbReference type="ARBA" id="ARBA00006082"/>
    </source>
</evidence>
<dbReference type="RefSeq" id="WP_242021521.1">
    <property type="nucleotide sequence ID" value="NZ_JAMPKX010000004.1"/>
</dbReference>
<keyword evidence="7" id="KW-0255">Endonuclease</keyword>
<evidence type="ECO:0000313" key="7">
    <source>
        <dbReference type="EMBL" id="MEP0947410.1"/>
    </source>
</evidence>
<evidence type="ECO:0000313" key="8">
    <source>
        <dbReference type="Proteomes" id="UP001482513"/>
    </source>
</evidence>
<keyword evidence="7" id="KW-0378">Hydrolase</keyword>
<proteinExistence type="inferred from homology"/>
<name>A0ABV0K3P8_9CYAN</name>
<dbReference type="InterPro" id="IPR038973">
    <property type="entry name" value="MutL/Mlh/Pms-like"/>
</dbReference>
<keyword evidence="8" id="KW-1185">Reference proteome</keyword>
<dbReference type="InterPro" id="IPR036890">
    <property type="entry name" value="HATPase_C_sf"/>
</dbReference>
<dbReference type="Pfam" id="PF13589">
    <property type="entry name" value="HATPase_c_3"/>
    <property type="match status" value="1"/>
</dbReference>
<keyword evidence="3 4" id="KW-0234">DNA repair</keyword>
<dbReference type="InterPro" id="IPR020667">
    <property type="entry name" value="DNA_mismatch_repair_MutL"/>
</dbReference>
<dbReference type="Gene3D" id="3.30.230.10">
    <property type="match status" value="1"/>
</dbReference>